<dbReference type="InterPro" id="IPR030395">
    <property type="entry name" value="GP_PDE_dom"/>
</dbReference>
<name>A0ABS2QIY0_9BACI</name>
<comment type="caution">
    <text evidence="2">The sequence shown here is derived from an EMBL/GenBank/DDBJ whole genome shotgun (WGS) entry which is preliminary data.</text>
</comment>
<dbReference type="Gene3D" id="3.20.20.190">
    <property type="entry name" value="Phosphatidylinositol (PI) phosphodiesterase"/>
    <property type="match status" value="1"/>
</dbReference>
<proteinExistence type="predicted"/>
<dbReference type="InterPro" id="IPR017946">
    <property type="entry name" value="PLC-like_Pdiesterase_TIM-brl"/>
</dbReference>
<dbReference type="Proteomes" id="UP000823486">
    <property type="component" value="Unassembled WGS sequence"/>
</dbReference>
<evidence type="ECO:0000313" key="3">
    <source>
        <dbReference type="Proteomes" id="UP000823486"/>
    </source>
</evidence>
<dbReference type="EMBL" id="JAFBFI010000010">
    <property type="protein sequence ID" value="MBM7693084.1"/>
    <property type="molecule type" value="Genomic_DNA"/>
</dbReference>
<dbReference type="RefSeq" id="WP_204543637.1">
    <property type="nucleotide sequence ID" value="NZ_JAFBFI010000010.1"/>
</dbReference>
<protein>
    <submittedName>
        <fullName evidence="2">Glycerophosphoryl diester phosphodiesterase</fullName>
        <ecNumber evidence="2">3.1.4.46</ecNumber>
    </submittedName>
</protein>
<dbReference type="PANTHER" id="PTHR46211">
    <property type="entry name" value="GLYCEROPHOSPHORYL DIESTER PHOSPHODIESTERASE"/>
    <property type="match status" value="1"/>
</dbReference>
<reference evidence="2 3" key="1">
    <citation type="submission" date="2021-01" db="EMBL/GenBank/DDBJ databases">
        <title>Genomic Encyclopedia of Type Strains, Phase IV (KMG-IV): sequencing the most valuable type-strain genomes for metagenomic binning, comparative biology and taxonomic classification.</title>
        <authorList>
            <person name="Goeker M."/>
        </authorList>
    </citation>
    <scope>NUCLEOTIDE SEQUENCE [LARGE SCALE GENOMIC DNA]</scope>
    <source>
        <strain evidence="2 3">DSM 105482</strain>
    </source>
</reference>
<dbReference type="PANTHER" id="PTHR46211:SF1">
    <property type="entry name" value="GLYCEROPHOSPHODIESTER PHOSPHODIESTERASE, CYTOPLASMIC"/>
    <property type="match status" value="1"/>
</dbReference>
<evidence type="ECO:0000259" key="1">
    <source>
        <dbReference type="PROSITE" id="PS51704"/>
    </source>
</evidence>
<evidence type="ECO:0000313" key="2">
    <source>
        <dbReference type="EMBL" id="MBM7693084.1"/>
    </source>
</evidence>
<feature type="domain" description="GP-PDE" evidence="1">
    <location>
        <begin position="36"/>
        <end position="274"/>
    </location>
</feature>
<dbReference type="SUPFAM" id="SSF51695">
    <property type="entry name" value="PLC-like phosphodiesterases"/>
    <property type="match status" value="1"/>
</dbReference>
<dbReference type="PROSITE" id="PS51704">
    <property type="entry name" value="GP_PDE"/>
    <property type="match status" value="1"/>
</dbReference>
<dbReference type="GO" id="GO:0008889">
    <property type="term" value="F:glycerophosphodiester phosphodiesterase activity"/>
    <property type="evidence" value="ECO:0007669"/>
    <property type="project" value="UniProtKB-EC"/>
</dbReference>
<keyword evidence="2" id="KW-0378">Hydrolase</keyword>
<keyword evidence="3" id="KW-1185">Reference proteome</keyword>
<dbReference type="EC" id="3.1.4.46" evidence="2"/>
<accession>A0ABS2QIY0</accession>
<dbReference type="Pfam" id="PF03009">
    <property type="entry name" value="GDPD"/>
    <property type="match status" value="1"/>
</dbReference>
<sequence>MKLVRIGCTALLSRFSLSNYLKKIIWRSEASPPSQPFIIAHRGASGYCPENTFAAFDKSIEQGADYIELDIQLSLDGKLVVIHDPALDRTTNGKGFVKNWTYQDLRRLDSGSWFHEQYKNERIHCLEDIFTRYNGKAGLIIEMKKPSLYPGIEKKLAEALIRVSFSSSLKYPVIVQSFNENALKTFREYSPHIPIGMLVKKHPAGLSNKKIKRISEFAQFINPKINMVNRRLIQRIHSFGLGVLVWTVRDKQAAEKLRHFGVEGLITDYPDLFH</sequence>
<organism evidence="2 3">
    <name type="scientific">Peribacillus deserti</name>
    <dbReference type="NCBI Taxonomy" id="673318"/>
    <lineage>
        <taxon>Bacteria</taxon>
        <taxon>Bacillati</taxon>
        <taxon>Bacillota</taxon>
        <taxon>Bacilli</taxon>
        <taxon>Bacillales</taxon>
        <taxon>Bacillaceae</taxon>
        <taxon>Peribacillus</taxon>
    </lineage>
</organism>
<gene>
    <name evidence="2" type="ORF">JOC77_002523</name>
</gene>